<organism evidence="1 2">
    <name type="scientific">Levilactobacillus brevis ATCC 14869 = DSM 20054</name>
    <dbReference type="NCBI Taxonomy" id="649758"/>
    <lineage>
        <taxon>Bacteria</taxon>
        <taxon>Bacillati</taxon>
        <taxon>Bacillota</taxon>
        <taxon>Bacilli</taxon>
        <taxon>Lactobacillales</taxon>
        <taxon>Lactobacillaceae</taxon>
        <taxon>Levilactobacillus</taxon>
    </lineage>
</organism>
<sequence length="40" mass="4700">MKSVNWSSALEVGGFLIVQRKLSTDYKNNFKDCEQLKRCY</sequence>
<evidence type="ECO:0000313" key="2">
    <source>
        <dbReference type="Proteomes" id="UP000016644"/>
    </source>
</evidence>
<dbReference type="EMBL" id="AWVK01000001">
    <property type="protein sequence ID" value="ERK46264.1"/>
    <property type="molecule type" value="Genomic_DNA"/>
</dbReference>
<name>U2PR50_LEVBR</name>
<dbReference type="AlphaFoldDB" id="U2PR50"/>
<proteinExistence type="predicted"/>
<comment type="caution">
    <text evidence="1">The sequence shown here is derived from an EMBL/GenBank/DDBJ whole genome shotgun (WGS) entry which is preliminary data.</text>
</comment>
<accession>U2PR50</accession>
<dbReference type="Proteomes" id="UP000016644">
    <property type="component" value="Unassembled WGS sequence"/>
</dbReference>
<gene>
    <name evidence="1" type="ORF">HMPREF0495_00033</name>
</gene>
<dbReference type="HOGENOM" id="CLU_3291379_0_0_9"/>
<reference evidence="1 2" key="1">
    <citation type="submission" date="2013-06" db="EMBL/GenBank/DDBJ databases">
        <authorList>
            <person name="Weinstock G."/>
            <person name="Sodergren E."/>
            <person name="Lobos E.A."/>
            <person name="Fulton L."/>
            <person name="Fulton R."/>
            <person name="Courtney L."/>
            <person name="Fronick C."/>
            <person name="O'Laughlin M."/>
            <person name="Godfrey J."/>
            <person name="Wilson R.M."/>
            <person name="Miner T."/>
            <person name="Farmer C."/>
            <person name="Delehaunty K."/>
            <person name="Cordes M."/>
            <person name="Minx P."/>
            <person name="Tomlinson C."/>
            <person name="Chen J."/>
            <person name="Wollam A."/>
            <person name="Pepin K.H."/>
            <person name="Bhonagiri V."/>
            <person name="Zhang X."/>
            <person name="Warren W."/>
            <person name="Mitreva M."/>
            <person name="Mardis E.R."/>
            <person name="Wilson R.K."/>
        </authorList>
    </citation>
    <scope>NUCLEOTIDE SEQUENCE [LARGE SCALE GENOMIC DNA]</scope>
    <source>
        <strain evidence="1 2">ATCC 14869</strain>
    </source>
</reference>
<evidence type="ECO:0000313" key="1">
    <source>
        <dbReference type="EMBL" id="ERK46264.1"/>
    </source>
</evidence>
<protein>
    <submittedName>
        <fullName evidence="1">Uncharacterized protein</fullName>
    </submittedName>
</protein>